<sequence length="197" mass="21094">MSMLASSESSHEAVKTHIDMTGWDVSVRQRAVDLLYTMCYRSNAPQIMAEMLSYLETADYSIREEIVSSGAGASGEEAQAGDGLAAVVAASPNPLQVLKVAILAQKYAVDYTWYVDTILNLLRMAGDYVIIQIVINQDEVQGYTAKTVFEDLRVLQEGARGLLLARGGLAAVPVCGVMLEACGDDGFPAVLSLPPAC</sequence>
<dbReference type="InterPro" id="IPR050840">
    <property type="entry name" value="Adaptor_Complx_Large_Subunit"/>
</dbReference>
<dbReference type="InterPro" id="IPR011989">
    <property type="entry name" value="ARM-like"/>
</dbReference>
<comment type="caution">
    <text evidence="7">The sequence shown here is derived from an EMBL/GenBank/DDBJ whole genome shotgun (WGS) entry which is preliminary data.</text>
</comment>
<dbReference type="SUPFAM" id="SSF48371">
    <property type="entry name" value="ARM repeat"/>
    <property type="match status" value="1"/>
</dbReference>
<name>A0ABQ9U428_SAGOE</name>
<proteinExistence type="inferred from homology"/>
<feature type="domain" description="Clathrin/coatomer adaptor adaptin-like N-terminal" evidence="6">
    <location>
        <begin position="23"/>
        <end position="68"/>
    </location>
</feature>
<gene>
    <name evidence="7" type="primary">AP2A2_4</name>
    <name evidence="7" type="ORF">P7K49_031112</name>
</gene>
<dbReference type="PANTHER" id="PTHR22780">
    <property type="entry name" value="ADAPTIN, ALPHA/GAMMA/EPSILON"/>
    <property type="match status" value="1"/>
</dbReference>
<evidence type="ECO:0000313" key="8">
    <source>
        <dbReference type="Proteomes" id="UP001266305"/>
    </source>
</evidence>
<dbReference type="InterPro" id="IPR016024">
    <property type="entry name" value="ARM-type_fold"/>
</dbReference>
<comment type="subcellular location">
    <subcellularLocation>
        <location evidence="1">Endomembrane system</location>
        <topology evidence="1">Peripheral membrane protein</topology>
    </subcellularLocation>
</comment>
<dbReference type="Proteomes" id="UP001266305">
    <property type="component" value="Unassembled WGS sequence"/>
</dbReference>
<accession>A0ABQ9U428</accession>
<evidence type="ECO:0000313" key="7">
    <source>
        <dbReference type="EMBL" id="KAK2091828.1"/>
    </source>
</evidence>
<evidence type="ECO:0000259" key="6">
    <source>
        <dbReference type="Pfam" id="PF01602"/>
    </source>
</evidence>
<evidence type="ECO:0000256" key="4">
    <source>
        <dbReference type="ARBA" id="ARBA00022927"/>
    </source>
</evidence>
<dbReference type="EMBL" id="JASSZA010000016">
    <property type="protein sequence ID" value="KAK2091828.1"/>
    <property type="molecule type" value="Genomic_DNA"/>
</dbReference>
<keyword evidence="8" id="KW-1185">Reference proteome</keyword>
<evidence type="ECO:0000256" key="5">
    <source>
        <dbReference type="ARBA" id="ARBA00023136"/>
    </source>
</evidence>
<reference evidence="7 8" key="1">
    <citation type="submission" date="2023-05" db="EMBL/GenBank/DDBJ databases">
        <title>B98-5 Cell Line De Novo Hybrid Assembly: An Optical Mapping Approach.</title>
        <authorList>
            <person name="Kananen K."/>
            <person name="Auerbach J.A."/>
            <person name="Kautto E."/>
            <person name="Blachly J.S."/>
        </authorList>
    </citation>
    <scope>NUCLEOTIDE SEQUENCE [LARGE SCALE GENOMIC DNA]</scope>
    <source>
        <strain evidence="7">B95-8</strain>
        <tissue evidence="7">Cell line</tissue>
    </source>
</reference>
<keyword evidence="3" id="KW-0813">Transport</keyword>
<comment type="similarity">
    <text evidence="2">Belongs to the adaptor complexes large subunit family.</text>
</comment>
<keyword evidence="5" id="KW-0472">Membrane</keyword>
<keyword evidence="4" id="KW-0653">Protein transport</keyword>
<dbReference type="InterPro" id="IPR002553">
    <property type="entry name" value="Clathrin/coatomer_adapt-like_N"/>
</dbReference>
<organism evidence="7 8">
    <name type="scientific">Saguinus oedipus</name>
    <name type="common">Cotton-top tamarin</name>
    <name type="synonym">Oedipomidas oedipus</name>
    <dbReference type="NCBI Taxonomy" id="9490"/>
    <lineage>
        <taxon>Eukaryota</taxon>
        <taxon>Metazoa</taxon>
        <taxon>Chordata</taxon>
        <taxon>Craniata</taxon>
        <taxon>Vertebrata</taxon>
        <taxon>Euteleostomi</taxon>
        <taxon>Mammalia</taxon>
        <taxon>Eutheria</taxon>
        <taxon>Euarchontoglires</taxon>
        <taxon>Primates</taxon>
        <taxon>Haplorrhini</taxon>
        <taxon>Platyrrhini</taxon>
        <taxon>Cebidae</taxon>
        <taxon>Callitrichinae</taxon>
        <taxon>Saguinus</taxon>
    </lineage>
</organism>
<dbReference type="Pfam" id="PF01602">
    <property type="entry name" value="Adaptin_N"/>
    <property type="match status" value="1"/>
</dbReference>
<evidence type="ECO:0000256" key="3">
    <source>
        <dbReference type="ARBA" id="ARBA00022448"/>
    </source>
</evidence>
<protein>
    <submittedName>
        <fullName evidence="7">AP-2 complex subunit alpha-2</fullName>
    </submittedName>
</protein>
<evidence type="ECO:0000256" key="2">
    <source>
        <dbReference type="ARBA" id="ARBA00006613"/>
    </source>
</evidence>
<dbReference type="Gene3D" id="1.25.10.10">
    <property type="entry name" value="Leucine-rich Repeat Variant"/>
    <property type="match status" value="1"/>
</dbReference>
<evidence type="ECO:0000256" key="1">
    <source>
        <dbReference type="ARBA" id="ARBA00004184"/>
    </source>
</evidence>